<organism evidence="1 2">
    <name type="scientific">Xylella fastidiosa (strain M23)</name>
    <dbReference type="NCBI Taxonomy" id="405441"/>
    <lineage>
        <taxon>Bacteria</taxon>
        <taxon>Pseudomonadati</taxon>
        <taxon>Pseudomonadota</taxon>
        <taxon>Gammaproteobacteria</taxon>
        <taxon>Lysobacterales</taxon>
        <taxon>Lysobacteraceae</taxon>
        <taxon>Xylella</taxon>
    </lineage>
</organism>
<reference evidence="1 2" key="1">
    <citation type="journal article" date="2010" name="J. Bacteriol.">
        <title>Whole genome sequences of two Xylella fastidiosa strains (M12 and M23) causing almond leaf scorch disease in California.</title>
        <authorList>
            <person name="Chen J."/>
            <person name="Xie G."/>
            <person name="Han S."/>
            <person name="Chertkov O."/>
            <person name="Sims D."/>
            <person name="Civerolo E.L."/>
        </authorList>
    </citation>
    <scope>NUCLEOTIDE SEQUENCE [LARGE SCALE GENOMIC DNA]</scope>
    <source>
        <strain evidence="1 2">M23</strain>
    </source>
</reference>
<dbReference type="Proteomes" id="UP000001698">
    <property type="component" value="Chromosome"/>
</dbReference>
<dbReference type="EMBL" id="CP001011">
    <property type="protein sequence ID" value="ACB91643.1"/>
    <property type="molecule type" value="Genomic_DNA"/>
</dbReference>
<dbReference type="AlphaFoldDB" id="B2I733"/>
<gene>
    <name evidence="1" type="ordered locus">XfasM23_0186</name>
</gene>
<evidence type="ECO:0000313" key="1">
    <source>
        <dbReference type="EMBL" id="ACB91643.1"/>
    </source>
</evidence>
<dbReference type="GeneID" id="93903892"/>
<dbReference type="RefSeq" id="WP_004572945.1">
    <property type="nucleotide sequence ID" value="NC_010577.1"/>
</dbReference>
<sequence>MFGDVSHLKTQGKYNDGTIQKDQGNISPAMALRNLTLLHRRWSAIKPLGYRYQTNQQHAQFFVHSGFKRNKVTVHNHKSSGVFALFMPCLFDIQRGNQAIPSCNAVLYES</sequence>
<protein>
    <submittedName>
        <fullName evidence="1">Uncharacterized protein</fullName>
    </submittedName>
</protein>
<evidence type="ECO:0000313" key="2">
    <source>
        <dbReference type="Proteomes" id="UP000001698"/>
    </source>
</evidence>
<proteinExistence type="predicted"/>
<dbReference type="HOGENOM" id="CLU_2170101_0_0_6"/>
<dbReference type="KEGG" id="xfn:XfasM23_0186"/>
<accession>B2I733</accession>
<name>B2I733_XYLF2</name>